<sequence>MSSGVVCTNMGIKPGQRFGVKGDIAPGAKSFVLNLGKDANNLALHFNPRFDAHGDVRTIVCNSKKGEEWGAEHRESQFPFQEGSSVEVFFTHNKDAVTVTLPGNHHFKVPNALALPSIDYMAAEGDFKIKSVNFE</sequence>
<accession>A0A8D0H0T9</accession>
<dbReference type="SUPFAM" id="SSF49899">
    <property type="entry name" value="Concanavalin A-like lectins/glucanases"/>
    <property type="match status" value="1"/>
</dbReference>
<reference evidence="4" key="2">
    <citation type="submission" date="2025-09" db="UniProtKB">
        <authorList>
            <consortium name="Ensembl"/>
        </authorList>
    </citation>
    <scope>IDENTIFICATION</scope>
</reference>
<dbReference type="SMART" id="SM00908">
    <property type="entry name" value="Gal-bind_lectin"/>
    <property type="match status" value="1"/>
</dbReference>
<dbReference type="OMA" id="GQWGKEL"/>
<dbReference type="Ensembl" id="ENSSPUT00000016037.1">
    <property type="protein sequence ID" value="ENSSPUP00000015036.1"/>
    <property type="gene ID" value="ENSSPUG00000011613.1"/>
</dbReference>
<feature type="domain" description="Galectin" evidence="3">
    <location>
        <begin position="4"/>
        <end position="135"/>
    </location>
</feature>
<dbReference type="InterPro" id="IPR044156">
    <property type="entry name" value="Galectin-like"/>
</dbReference>
<dbReference type="CDD" id="cd00070">
    <property type="entry name" value="GLECT"/>
    <property type="match status" value="1"/>
</dbReference>
<dbReference type="GeneTree" id="ENSGT00940000155534"/>
<proteinExistence type="predicted"/>
<keyword evidence="5" id="KW-1185">Reference proteome</keyword>
<dbReference type="PROSITE" id="PS51304">
    <property type="entry name" value="GALECTIN"/>
    <property type="match status" value="1"/>
</dbReference>
<name>A0A8D0H0T9_SPHPU</name>
<evidence type="ECO:0000256" key="2">
    <source>
        <dbReference type="RuleBase" id="RU102079"/>
    </source>
</evidence>
<dbReference type="SMART" id="SM00276">
    <property type="entry name" value="GLECT"/>
    <property type="match status" value="1"/>
</dbReference>
<organism evidence="4 5">
    <name type="scientific">Sphenodon punctatus</name>
    <name type="common">Tuatara</name>
    <name type="synonym">Hatteria punctata</name>
    <dbReference type="NCBI Taxonomy" id="8508"/>
    <lineage>
        <taxon>Eukaryota</taxon>
        <taxon>Metazoa</taxon>
        <taxon>Chordata</taxon>
        <taxon>Craniata</taxon>
        <taxon>Vertebrata</taxon>
        <taxon>Euteleostomi</taxon>
        <taxon>Lepidosauria</taxon>
        <taxon>Sphenodontia</taxon>
        <taxon>Sphenodontidae</taxon>
        <taxon>Sphenodon</taxon>
    </lineage>
</organism>
<dbReference type="InterPro" id="IPR001079">
    <property type="entry name" value="Galectin_CRD"/>
</dbReference>
<dbReference type="Pfam" id="PF00337">
    <property type="entry name" value="Gal-bind_lectin"/>
    <property type="match status" value="1"/>
</dbReference>
<dbReference type="PANTHER" id="PTHR11346">
    <property type="entry name" value="GALECTIN"/>
    <property type="match status" value="1"/>
</dbReference>
<dbReference type="GO" id="GO:0030395">
    <property type="term" value="F:lactose binding"/>
    <property type="evidence" value="ECO:0007669"/>
    <property type="project" value="TreeGrafter"/>
</dbReference>
<dbReference type="GO" id="GO:0005615">
    <property type="term" value="C:extracellular space"/>
    <property type="evidence" value="ECO:0007669"/>
    <property type="project" value="TreeGrafter"/>
</dbReference>
<evidence type="ECO:0000256" key="1">
    <source>
        <dbReference type="ARBA" id="ARBA00022734"/>
    </source>
</evidence>
<dbReference type="FunFam" id="2.60.120.200:FF:000021">
    <property type="entry name" value="Galectin"/>
    <property type="match status" value="1"/>
</dbReference>
<dbReference type="AlphaFoldDB" id="A0A8D0H0T9"/>
<gene>
    <name evidence="4" type="primary">LGALS1</name>
</gene>
<reference evidence="4" key="1">
    <citation type="submission" date="2025-08" db="UniProtKB">
        <authorList>
            <consortium name="Ensembl"/>
        </authorList>
    </citation>
    <scope>IDENTIFICATION</scope>
</reference>
<evidence type="ECO:0000259" key="3">
    <source>
        <dbReference type="PROSITE" id="PS51304"/>
    </source>
</evidence>
<dbReference type="PANTHER" id="PTHR11346:SF97">
    <property type="entry name" value="GALECTIN-1"/>
    <property type="match status" value="1"/>
</dbReference>
<evidence type="ECO:0000313" key="5">
    <source>
        <dbReference type="Proteomes" id="UP000694392"/>
    </source>
</evidence>
<evidence type="ECO:0000313" key="4">
    <source>
        <dbReference type="Ensembl" id="ENSSPUP00000015036.1"/>
    </source>
</evidence>
<keyword evidence="1 2" id="KW-0430">Lectin</keyword>
<protein>
    <recommendedName>
        <fullName evidence="2">Galectin</fullName>
    </recommendedName>
</protein>
<dbReference type="GO" id="GO:0043236">
    <property type="term" value="F:laminin binding"/>
    <property type="evidence" value="ECO:0007669"/>
    <property type="project" value="TreeGrafter"/>
</dbReference>
<dbReference type="Gene3D" id="2.60.120.200">
    <property type="match status" value="1"/>
</dbReference>
<dbReference type="Proteomes" id="UP000694392">
    <property type="component" value="Unplaced"/>
</dbReference>
<dbReference type="InterPro" id="IPR013320">
    <property type="entry name" value="ConA-like_dom_sf"/>
</dbReference>